<dbReference type="Proteomes" id="UP000484076">
    <property type="component" value="Unassembled WGS sequence"/>
</dbReference>
<sequence length="43" mass="4899">MMQEHWQAGLEEARRRIAQHDWLEMPTETGGATGHDVPWGDPA</sequence>
<dbReference type="EMBL" id="WHUT02000009">
    <property type="protein sequence ID" value="NUB45680.1"/>
    <property type="molecule type" value="Genomic_DNA"/>
</dbReference>
<evidence type="ECO:0000256" key="1">
    <source>
        <dbReference type="SAM" id="MobiDB-lite"/>
    </source>
</evidence>
<accession>A0A8X8KP44</accession>
<feature type="domain" description="DUF3734" evidence="2">
    <location>
        <begin position="2"/>
        <end position="28"/>
    </location>
</feature>
<protein>
    <submittedName>
        <fullName evidence="3">DUF3734 domain-containing protein</fullName>
    </submittedName>
</protein>
<dbReference type="InterPro" id="IPR021095">
    <property type="entry name" value="DUF3734"/>
</dbReference>
<dbReference type="AlphaFoldDB" id="A0A8X8KP44"/>
<proteinExistence type="predicted"/>
<organism evidence="3 4">
    <name type="scientific">Fertoeibacter niger</name>
    <dbReference type="NCBI Taxonomy" id="2656921"/>
    <lineage>
        <taxon>Bacteria</taxon>
        <taxon>Pseudomonadati</taxon>
        <taxon>Pseudomonadota</taxon>
        <taxon>Alphaproteobacteria</taxon>
        <taxon>Rhodobacterales</taxon>
        <taxon>Paracoccaceae</taxon>
        <taxon>Fertoeibacter</taxon>
    </lineage>
</organism>
<name>A0A8X8KP44_9RHOB</name>
<dbReference type="Pfam" id="PF12536">
    <property type="entry name" value="DUF3734"/>
    <property type="match status" value="1"/>
</dbReference>
<evidence type="ECO:0000313" key="3">
    <source>
        <dbReference type="EMBL" id="NUB45680.1"/>
    </source>
</evidence>
<evidence type="ECO:0000259" key="2">
    <source>
        <dbReference type="Pfam" id="PF12536"/>
    </source>
</evidence>
<keyword evidence="4" id="KW-1185">Reference proteome</keyword>
<evidence type="ECO:0000313" key="4">
    <source>
        <dbReference type="Proteomes" id="UP000484076"/>
    </source>
</evidence>
<comment type="caution">
    <text evidence="3">The sequence shown here is derived from an EMBL/GenBank/DDBJ whole genome shotgun (WGS) entry which is preliminary data.</text>
</comment>
<feature type="region of interest" description="Disordered" evidence="1">
    <location>
        <begin position="17"/>
        <end position="43"/>
    </location>
</feature>
<gene>
    <name evidence="3" type="ORF">GEU84_014875</name>
</gene>
<reference evidence="3" key="1">
    <citation type="submission" date="2020-05" db="EMBL/GenBank/DDBJ databases">
        <title>Fertoebacter nigrum gen. nov., sp. nov., a new member of the family Rhodobacteraceae.</title>
        <authorList>
            <person name="Szuroczki S."/>
            <person name="Abbaszade G."/>
            <person name="Buni D."/>
            <person name="Schumann P."/>
            <person name="Toth E."/>
        </authorList>
    </citation>
    <scope>NUCLEOTIDE SEQUENCE</scope>
    <source>
        <strain evidence="3">RG-N-1a</strain>
    </source>
</reference>